<gene>
    <name evidence="3" type="ORF">CXB45_03755</name>
</gene>
<keyword evidence="2" id="KW-1133">Transmembrane helix</keyword>
<feature type="compositionally biased region" description="Low complexity" evidence="1">
    <location>
        <begin position="26"/>
        <end position="35"/>
    </location>
</feature>
<evidence type="ECO:0000256" key="2">
    <source>
        <dbReference type="SAM" id="Phobius"/>
    </source>
</evidence>
<evidence type="ECO:0000313" key="4">
    <source>
        <dbReference type="Proteomes" id="UP000233249"/>
    </source>
</evidence>
<evidence type="ECO:0008006" key="5">
    <source>
        <dbReference type="Google" id="ProtNLM"/>
    </source>
</evidence>
<keyword evidence="2" id="KW-0812">Transmembrane</keyword>
<dbReference type="EMBL" id="PJAF01000007">
    <property type="protein sequence ID" value="PKF69099.1"/>
    <property type="molecule type" value="Genomic_DNA"/>
</dbReference>
<keyword evidence="2" id="KW-0472">Membrane</keyword>
<dbReference type="OrthoDB" id="5188998at2"/>
<name>A0A2N0X8U6_9CORY</name>
<sequence>MASHGDGSRARAGAHAEVYEASETIGASAPSPARPARARPLRRGGRRGVALITDAHRTPEQDRRHRERVYGALQAARLPMIAVALTTLVAWENWWIAGTLFCVSIPMPWIAVVLANTRGEPRDSRAQQVYKPALMRQQAATAQALETATYQALTQPESPKDR</sequence>
<comment type="caution">
    <text evidence="3">The sequence shown here is derived from an EMBL/GenBank/DDBJ whole genome shotgun (WGS) entry which is preliminary data.</text>
</comment>
<proteinExistence type="predicted"/>
<dbReference type="Proteomes" id="UP000233249">
    <property type="component" value="Unassembled WGS sequence"/>
</dbReference>
<dbReference type="InterPro" id="IPR021449">
    <property type="entry name" value="DUF3099"/>
</dbReference>
<dbReference type="STRING" id="1121365.GCA_000375365_00024"/>
<dbReference type="RefSeq" id="WP_101173260.1">
    <property type="nucleotide sequence ID" value="NZ_JAKRKB010000001.1"/>
</dbReference>
<protein>
    <recommendedName>
        <fullName evidence="5">DUF3099 domain-containing protein</fullName>
    </recommendedName>
</protein>
<feature type="compositionally biased region" description="Basic residues" evidence="1">
    <location>
        <begin position="36"/>
        <end position="46"/>
    </location>
</feature>
<reference evidence="3 4" key="1">
    <citation type="submission" date="2017-12" db="EMBL/GenBank/DDBJ databases">
        <title>Corynebacterium mastitidis 16-1433 Genome.</title>
        <authorList>
            <person name="Gulvik C.A."/>
        </authorList>
    </citation>
    <scope>NUCLEOTIDE SEQUENCE [LARGE SCALE GENOMIC DNA]</scope>
    <source>
        <strain evidence="3 4">16-1433</strain>
    </source>
</reference>
<feature type="region of interest" description="Disordered" evidence="1">
    <location>
        <begin position="21"/>
        <end position="47"/>
    </location>
</feature>
<feature type="transmembrane region" description="Helical" evidence="2">
    <location>
        <begin position="94"/>
        <end position="115"/>
    </location>
</feature>
<evidence type="ECO:0000313" key="3">
    <source>
        <dbReference type="EMBL" id="PKF69099.1"/>
    </source>
</evidence>
<accession>A0A2N0X8U6</accession>
<dbReference type="AlphaFoldDB" id="A0A2N0X8U6"/>
<dbReference type="Pfam" id="PF11298">
    <property type="entry name" value="DUF3099"/>
    <property type="match status" value="1"/>
</dbReference>
<feature type="transmembrane region" description="Helical" evidence="2">
    <location>
        <begin position="69"/>
        <end position="88"/>
    </location>
</feature>
<organism evidence="3 4">
    <name type="scientific">Corynebacterium mastitidis</name>
    <dbReference type="NCBI Taxonomy" id="161890"/>
    <lineage>
        <taxon>Bacteria</taxon>
        <taxon>Bacillati</taxon>
        <taxon>Actinomycetota</taxon>
        <taxon>Actinomycetes</taxon>
        <taxon>Mycobacteriales</taxon>
        <taxon>Corynebacteriaceae</taxon>
        <taxon>Corynebacterium</taxon>
    </lineage>
</organism>
<evidence type="ECO:0000256" key="1">
    <source>
        <dbReference type="SAM" id="MobiDB-lite"/>
    </source>
</evidence>